<sequence length="43" mass="4824">MALCNFSRQAARLKSIRSSPIIKDSLLKPAADSQYIRSTMRTP</sequence>
<gene>
    <name evidence="1" type="ORF">OHAE_4105</name>
</gene>
<accession>A0A2P9HB34</accession>
<proteinExistence type="predicted"/>
<reference evidence="2" key="1">
    <citation type="submission" date="2017-12" db="EMBL/GenBank/DDBJ databases">
        <authorList>
            <person name="Diaz M."/>
        </authorList>
    </citation>
    <scope>NUCLEOTIDE SEQUENCE [LARGE SCALE GENOMIC DNA]</scope>
    <source>
        <strain evidence="2">FI11154</strain>
    </source>
</reference>
<organism evidence="1 2">
    <name type="scientific">Ochrobactrum soli</name>
    <dbReference type="NCBI Taxonomy" id="2448455"/>
    <lineage>
        <taxon>Bacteria</taxon>
        <taxon>Pseudomonadati</taxon>
        <taxon>Pseudomonadota</taxon>
        <taxon>Alphaproteobacteria</taxon>
        <taxon>Hyphomicrobiales</taxon>
        <taxon>Brucellaceae</taxon>
        <taxon>Brucella/Ochrobactrum group</taxon>
        <taxon>Ochrobactrum</taxon>
    </lineage>
</organism>
<evidence type="ECO:0000313" key="1">
    <source>
        <dbReference type="EMBL" id="SPL61313.1"/>
    </source>
</evidence>
<evidence type="ECO:0000313" key="2">
    <source>
        <dbReference type="Proteomes" id="UP000246073"/>
    </source>
</evidence>
<dbReference type="AlphaFoldDB" id="A0A2P9HB34"/>
<protein>
    <submittedName>
        <fullName evidence="1">Uncharacterized protein</fullName>
    </submittedName>
</protein>
<dbReference type="EMBL" id="OOFM01000001">
    <property type="protein sequence ID" value="SPL61313.1"/>
    <property type="molecule type" value="Genomic_DNA"/>
</dbReference>
<dbReference type="Proteomes" id="UP000246073">
    <property type="component" value="Unassembled WGS sequence"/>
</dbReference>
<name>A0A2P9HB34_9HYPH</name>